<comment type="caution">
    <text evidence="5">The sequence shown here is derived from an EMBL/GenBank/DDBJ whole genome shotgun (WGS) entry which is preliminary data.</text>
</comment>
<evidence type="ECO:0000256" key="1">
    <source>
        <dbReference type="ARBA" id="ARBA00022448"/>
    </source>
</evidence>
<gene>
    <name evidence="5" type="ORF">SAMN05216431_10953</name>
</gene>
<dbReference type="PANTHER" id="PTHR42939:SF1">
    <property type="entry name" value="ABC TRANSPORTER ATP-BINDING PROTEIN ALBC-RELATED"/>
    <property type="match status" value="1"/>
</dbReference>
<keyword evidence="2" id="KW-0547">Nucleotide-binding</keyword>
<dbReference type="InterPro" id="IPR051782">
    <property type="entry name" value="ABC_Transporter_VariousFunc"/>
</dbReference>
<reference evidence="5 6" key="1">
    <citation type="submission" date="2016-10" db="EMBL/GenBank/DDBJ databases">
        <authorList>
            <person name="Varghese N."/>
            <person name="Submissions S."/>
        </authorList>
    </citation>
    <scope>NUCLEOTIDE SEQUENCE [LARGE SCALE GENOMIC DNA]</scope>
    <source>
        <strain evidence="5 6">WC1T17</strain>
    </source>
</reference>
<dbReference type="GO" id="GO:0005524">
    <property type="term" value="F:ATP binding"/>
    <property type="evidence" value="ECO:0007669"/>
    <property type="project" value="UniProtKB-KW"/>
</dbReference>
<dbReference type="PROSITE" id="PS00211">
    <property type="entry name" value="ABC_TRANSPORTER_1"/>
    <property type="match status" value="1"/>
</dbReference>
<accession>A0ABY1ACJ3</accession>
<evidence type="ECO:0000256" key="2">
    <source>
        <dbReference type="ARBA" id="ARBA00022741"/>
    </source>
</evidence>
<evidence type="ECO:0000313" key="6">
    <source>
        <dbReference type="Proteomes" id="UP000182089"/>
    </source>
</evidence>
<evidence type="ECO:0000313" key="5">
    <source>
        <dbReference type="EMBL" id="SEM80849.1"/>
    </source>
</evidence>
<dbReference type="Gene3D" id="3.40.50.300">
    <property type="entry name" value="P-loop containing nucleotide triphosphate hydrolases"/>
    <property type="match status" value="1"/>
</dbReference>
<dbReference type="PROSITE" id="PS50893">
    <property type="entry name" value="ABC_TRANSPORTER_2"/>
    <property type="match status" value="1"/>
</dbReference>
<sequence>MLEVRNLSKAFGKQKVLDDITLTFSKTGLSVIVGINGAGKTTLLNSIVGLNRVDAGQILYDGCPNNEKQFKEAIFYLPSDFFLPEYMTGHEYAEFILGLYPYGNSADFRQYAVWLGILEELDKKIAAYSFGMKKKLQIAIAFSTHTPVLIGDEIFSGLDFETTIFVQEAVAYQSKVQKIILVSHEESLLRRFPDNILILDDAHLSRIISGTPDEIIEIIKRKGHLDAKIAELGKYLDAGKVLH</sequence>
<dbReference type="InterPro" id="IPR003593">
    <property type="entry name" value="AAA+_ATPase"/>
</dbReference>
<evidence type="ECO:0000256" key="3">
    <source>
        <dbReference type="ARBA" id="ARBA00022840"/>
    </source>
</evidence>
<keyword evidence="3 5" id="KW-0067">ATP-binding</keyword>
<dbReference type="InterPro" id="IPR017871">
    <property type="entry name" value="ABC_transporter-like_CS"/>
</dbReference>
<feature type="domain" description="ABC transporter" evidence="4">
    <location>
        <begin position="2"/>
        <end position="228"/>
    </location>
</feature>
<name>A0ABY1ACJ3_9LACO</name>
<keyword evidence="1" id="KW-0813">Transport</keyword>
<organism evidence="5 6">
    <name type="scientific">Ligilactobacillus ruminis</name>
    <dbReference type="NCBI Taxonomy" id="1623"/>
    <lineage>
        <taxon>Bacteria</taxon>
        <taxon>Bacillati</taxon>
        <taxon>Bacillota</taxon>
        <taxon>Bacilli</taxon>
        <taxon>Lactobacillales</taxon>
        <taxon>Lactobacillaceae</taxon>
        <taxon>Ligilactobacillus</taxon>
    </lineage>
</organism>
<dbReference type="InterPro" id="IPR027417">
    <property type="entry name" value="P-loop_NTPase"/>
</dbReference>
<dbReference type="SUPFAM" id="SSF52540">
    <property type="entry name" value="P-loop containing nucleoside triphosphate hydrolases"/>
    <property type="match status" value="1"/>
</dbReference>
<dbReference type="EMBL" id="FOCC01000009">
    <property type="protein sequence ID" value="SEM80849.1"/>
    <property type="molecule type" value="Genomic_DNA"/>
</dbReference>
<dbReference type="SMART" id="SM00382">
    <property type="entry name" value="AAA"/>
    <property type="match status" value="1"/>
</dbReference>
<dbReference type="Proteomes" id="UP000182089">
    <property type="component" value="Unassembled WGS sequence"/>
</dbReference>
<evidence type="ECO:0000259" key="4">
    <source>
        <dbReference type="PROSITE" id="PS50893"/>
    </source>
</evidence>
<dbReference type="InterPro" id="IPR003439">
    <property type="entry name" value="ABC_transporter-like_ATP-bd"/>
</dbReference>
<protein>
    <submittedName>
        <fullName evidence="5">ABC-2 type transport system ATP-binding protein</fullName>
    </submittedName>
</protein>
<proteinExistence type="predicted"/>
<dbReference type="PANTHER" id="PTHR42939">
    <property type="entry name" value="ABC TRANSPORTER ATP-BINDING PROTEIN ALBC-RELATED"/>
    <property type="match status" value="1"/>
</dbReference>
<dbReference type="Pfam" id="PF00005">
    <property type="entry name" value="ABC_tran"/>
    <property type="match status" value="1"/>
</dbReference>